<dbReference type="SUPFAM" id="SSF49879">
    <property type="entry name" value="SMAD/FHA domain"/>
    <property type="match status" value="1"/>
</dbReference>
<dbReference type="InterPro" id="IPR000253">
    <property type="entry name" value="FHA_dom"/>
</dbReference>
<keyword evidence="5" id="KW-1185">Reference proteome</keyword>
<protein>
    <submittedName>
        <fullName evidence="4">FHA domain-containing protein</fullName>
    </submittedName>
</protein>
<evidence type="ECO:0000259" key="3">
    <source>
        <dbReference type="PROSITE" id="PS50006"/>
    </source>
</evidence>
<name>A0A1H1DSI4_9ACTN</name>
<dbReference type="STRING" id="35622.SAMN04489764_2149"/>
<dbReference type="RefSeq" id="WP_278247205.1">
    <property type="nucleotide sequence ID" value="NZ_FNKK01000002.1"/>
</dbReference>
<evidence type="ECO:0000313" key="5">
    <source>
        <dbReference type="Proteomes" id="UP000217103"/>
    </source>
</evidence>
<evidence type="ECO:0000313" key="4">
    <source>
        <dbReference type="EMBL" id="SDQ79444.1"/>
    </source>
</evidence>
<dbReference type="Gene3D" id="2.60.200.20">
    <property type="match status" value="1"/>
</dbReference>
<dbReference type="PROSITE" id="PS50006">
    <property type="entry name" value="FHA_DOMAIN"/>
    <property type="match status" value="1"/>
</dbReference>
<dbReference type="Proteomes" id="UP000217103">
    <property type="component" value="Unassembled WGS sequence"/>
</dbReference>
<reference evidence="4 5" key="1">
    <citation type="submission" date="2016-10" db="EMBL/GenBank/DDBJ databases">
        <authorList>
            <person name="de Groot N.N."/>
        </authorList>
    </citation>
    <scope>NUCLEOTIDE SEQUENCE [LARGE SCALE GENOMIC DNA]</scope>
    <source>
        <strain evidence="4 5">DSM 43794</strain>
    </source>
</reference>
<dbReference type="InterPro" id="IPR008984">
    <property type="entry name" value="SMAD_FHA_dom_sf"/>
</dbReference>
<keyword evidence="1" id="KW-0597">Phosphoprotein</keyword>
<dbReference type="PANTHER" id="PTHR23308">
    <property type="entry name" value="NUCLEAR INHIBITOR OF PROTEIN PHOSPHATASE-1"/>
    <property type="match status" value="1"/>
</dbReference>
<evidence type="ECO:0000256" key="2">
    <source>
        <dbReference type="SAM" id="MobiDB-lite"/>
    </source>
</evidence>
<organism evidence="4 5">
    <name type="scientific">Thermostaphylospora chromogena</name>
    <dbReference type="NCBI Taxonomy" id="35622"/>
    <lineage>
        <taxon>Bacteria</taxon>
        <taxon>Bacillati</taxon>
        <taxon>Actinomycetota</taxon>
        <taxon>Actinomycetes</taxon>
        <taxon>Streptosporangiales</taxon>
        <taxon>Thermomonosporaceae</taxon>
        <taxon>Thermostaphylospora</taxon>
    </lineage>
</organism>
<feature type="region of interest" description="Disordered" evidence="2">
    <location>
        <begin position="24"/>
        <end position="68"/>
    </location>
</feature>
<feature type="region of interest" description="Disordered" evidence="2">
    <location>
        <begin position="89"/>
        <end position="177"/>
    </location>
</feature>
<dbReference type="EMBL" id="FNKK01000002">
    <property type="protein sequence ID" value="SDQ79444.1"/>
    <property type="molecule type" value="Genomic_DNA"/>
</dbReference>
<gene>
    <name evidence="4" type="ORF">SAMN04489764_2149</name>
</gene>
<dbReference type="InterPro" id="IPR050923">
    <property type="entry name" value="Cell_Proc_Reg/RNA_Proc"/>
</dbReference>
<dbReference type="AlphaFoldDB" id="A0A1H1DSI4"/>
<sequence length="315" mass="31882">MAICPEGHESGSTDYCDVCGMMMSGPSTPGSAAPSSGASSGPGASPASGGSDATGEGRSTCPVCGTPRTGRFCEEDGYDFVVEVTGAERMAQQQSAPTPRPSVFSRPIPGTIGASSLSRATPHPGRPQPSGTPSAPHAPSGPTAPPSGVYPPPPAPGPIPGAGPQPPPPPGPATGQSAAPVVWEAVVNADRAYYDSVIAQGGPDAASVAFPPYCPERRFPLNAPQVRIGRYSRSRGLAPEIDLSGPPEDPGVSHLHAVLLAQPDGTWMLVDPGSANGTTLNGSSDPIEPNVPVPVREGDRIQLGAWTVITLRKKG</sequence>
<feature type="compositionally biased region" description="Low complexity" evidence="2">
    <location>
        <begin position="24"/>
        <end position="51"/>
    </location>
</feature>
<dbReference type="CDD" id="cd00060">
    <property type="entry name" value="FHA"/>
    <property type="match status" value="1"/>
</dbReference>
<feature type="compositionally biased region" description="Pro residues" evidence="2">
    <location>
        <begin position="142"/>
        <end position="172"/>
    </location>
</feature>
<proteinExistence type="predicted"/>
<dbReference type="Pfam" id="PF00498">
    <property type="entry name" value="FHA"/>
    <property type="match status" value="1"/>
</dbReference>
<accession>A0A1H1DSI4</accession>
<feature type="domain" description="FHA" evidence="3">
    <location>
        <begin position="226"/>
        <end position="285"/>
    </location>
</feature>
<evidence type="ECO:0000256" key="1">
    <source>
        <dbReference type="ARBA" id="ARBA00022553"/>
    </source>
</evidence>